<evidence type="ECO:0000313" key="3">
    <source>
        <dbReference type="EMBL" id="KAK9892637.1"/>
    </source>
</evidence>
<dbReference type="GO" id="GO:0005737">
    <property type="term" value="C:cytoplasm"/>
    <property type="evidence" value="ECO:0007669"/>
    <property type="project" value="TreeGrafter"/>
</dbReference>
<feature type="transmembrane region" description="Helical" evidence="1">
    <location>
        <begin position="234"/>
        <end position="252"/>
    </location>
</feature>
<dbReference type="Proteomes" id="UP001431783">
    <property type="component" value="Unassembled WGS sequence"/>
</dbReference>
<protein>
    <recommendedName>
        <fullName evidence="2">DAGKc domain-containing protein</fullName>
    </recommendedName>
</protein>
<dbReference type="InterPro" id="IPR017438">
    <property type="entry name" value="ATP-NAD_kinase_N"/>
</dbReference>
<dbReference type="PANTHER" id="PTHR12358:SF112">
    <property type="entry name" value="LD11247P-RELATED"/>
    <property type="match status" value="1"/>
</dbReference>
<dbReference type="GO" id="GO:0046512">
    <property type="term" value="P:sphingosine biosynthetic process"/>
    <property type="evidence" value="ECO:0007669"/>
    <property type="project" value="TreeGrafter"/>
</dbReference>
<dbReference type="GO" id="GO:0016020">
    <property type="term" value="C:membrane"/>
    <property type="evidence" value="ECO:0007669"/>
    <property type="project" value="TreeGrafter"/>
</dbReference>
<dbReference type="InterPro" id="IPR050187">
    <property type="entry name" value="Lipid_Phosphate_FormReg"/>
</dbReference>
<keyword evidence="1" id="KW-0812">Transmembrane</keyword>
<dbReference type="InterPro" id="IPR016064">
    <property type="entry name" value="NAD/diacylglycerol_kinase_sf"/>
</dbReference>
<dbReference type="Pfam" id="PF00781">
    <property type="entry name" value="DAGK_cat"/>
    <property type="match status" value="1"/>
</dbReference>
<reference evidence="3 4" key="1">
    <citation type="submission" date="2023-03" db="EMBL/GenBank/DDBJ databases">
        <title>Genome insight into feeding habits of ladybird beetles.</title>
        <authorList>
            <person name="Li H.-S."/>
            <person name="Huang Y.-H."/>
            <person name="Pang H."/>
        </authorList>
    </citation>
    <scope>NUCLEOTIDE SEQUENCE [LARGE SCALE GENOMIC DNA]</scope>
    <source>
        <strain evidence="3">SYSU_2023b</strain>
        <tissue evidence="3">Whole body</tissue>
    </source>
</reference>
<name>A0AAW1VJ05_9CUCU</name>
<dbReference type="PANTHER" id="PTHR12358">
    <property type="entry name" value="SPHINGOSINE KINASE"/>
    <property type="match status" value="1"/>
</dbReference>
<dbReference type="EMBL" id="JARQZJ010000136">
    <property type="protein sequence ID" value="KAK9892637.1"/>
    <property type="molecule type" value="Genomic_DNA"/>
</dbReference>
<organism evidence="3 4">
    <name type="scientific">Henosepilachna vigintioctopunctata</name>
    <dbReference type="NCBI Taxonomy" id="420089"/>
    <lineage>
        <taxon>Eukaryota</taxon>
        <taxon>Metazoa</taxon>
        <taxon>Ecdysozoa</taxon>
        <taxon>Arthropoda</taxon>
        <taxon>Hexapoda</taxon>
        <taxon>Insecta</taxon>
        <taxon>Pterygota</taxon>
        <taxon>Neoptera</taxon>
        <taxon>Endopterygota</taxon>
        <taxon>Coleoptera</taxon>
        <taxon>Polyphaga</taxon>
        <taxon>Cucujiformia</taxon>
        <taxon>Coccinelloidea</taxon>
        <taxon>Coccinellidae</taxon>
        <taxon>Epilachninae</taxon>
        <taxon>Epilachnini</taxon>
        <taxon>Henosepilachna</taxon>
    </lineage>
</organism>
<dbReference type="Gene3D" id="3.40.50.10330">
    <property type="entry name" value="Probable inorganic polyphosphate/atp-NAD kinase, domain 1"/>
    <property type="match status" value="1"/>
</dbReference>
<evidence type="ECO:0000256" key="1">
    <source>
        <dbReference type="SAM" id="Phobius"/>
    </source>
</evidence>
<keyword evidence="4" id="KW-1185">Reference proteome</keyword>
<gene>
    <name evidence="3" type="ORF">WA026_021015</name>
</gene>
<comment type="caution">
    <text evidence="3">The sequence shown here is derived from an EMBL/GenBank/DDBJ whole genome shotgun (WGS) entry which is preliminary data.</text>
</comment>
<dbReference type="SUPFAM" id="SSF111331">
    <property type="entry name" value="NAD kinase/diacylglycerol kinase-like"/>
    <property type="match status" value="1"/>
</dbReference>
<dbReference type="AlphaFoldDB" id="A0AAW1VJ05"/>
<keyword evidence="1" id="KW-0472">Membrane</keyword>
<keyword evidence="1" id="KW-1133">Transmembrane helix</keyword>
<dbReference type="PROSITE" id="PS50146">
    <property type="entry name" value="DAGK"/>
    <property type="match status" value="1"/>
</dbReference>
<evidence type="ECO:0000259" key="2">
    <source>
        <dbReference type="PROSITE" id="PS50146"/>
    </source>
</evidence>
<dbReference type="GO" id="GO:0001727">
    <property type="term" value="F:lipid kinase activity"/>
    <property type="evidence" value="ECO:0007669"/>
    <property type="project" value="TreeGrafter"/>
</dbReference>
<accession>A0AAW1VJ05</accession>
<dbReference type="InterPro" id="IPR001206">
    <property type="entry name" value="Diacylglycerol_kinase_cat_dom"/>
</dbReference>
<sequence length="276" mass="32042">MTTLEGIKIETPNQNRVLLEETFYVLTKKNCVYRVKLLKKGLSLVKENESHLKEKLIPINDIIGCKCLRSKKPERSCSCQSLPRSSSLRVVEENSVELDDKDVSAYLYIYAYLLQNVKGTPSKRERTIITLRFRSFDKFEDNHREAQRWRTTIKKLINGDHVSYSQIIDFSLSHKFKENRKLLVLCNPKSGAGRGKSIFQDKVAPLLQEAEIPYDLHITQYANFAREFVRTSNLYQWSGIIVVAFCPIILCWKFTWNGPAKFLFVTVAQLMILHVF</sequence>
<proteinExistence type="predicted"/>
<evidence type="ECO:0000313" key="4">
    <source>
        <dbReference type="Proteomes" id="UP001431783"/>
    </source>
</evidence>
<feature type="domain" description="DAGKc" evidence="2">
    <location>
        <begin position="177"/>
        <end position="243"/>
    </location>
</feature>